<name>A0A8C8U3A5_PERMB</name>
<dbReference type="InterPro" id="IPR029288">
    <property type="entry name" value="DUF4607"/>
</dbReference>
<organism evidence="1 2">
    <name type="scientific">Peromyscus maniculatus bairdii</name>
    <name type="common">Prairie deer mouse</name>
    <dbReference type="NCBI Taxonomy" id="230844"/>
    <lineage>
        <taxon>Eukaryota</taxon>
        <taxon>Metazoa</taxon>
        <taxon>Chordata</taxon>
        <taxon>Craniata</taxon>
        <taxon>Vertebrata</taxon>
        <taxon>Euteleostomi</taxon>
        <taxon>Mammalia</taxon>
        <taxon>Eutheria</taxon>
        <taxon>Euarchontoglires</taxon>
        <taxon>Glires</taxon>
        <taxon>Rodentia</taxon>
        <taxon>Myomorpha</taxon>
        <taxon>Muroidea</taxon>
        <taxon>Cricetidae</taxon>
        <taxon>Neotominae</taxon>
        <taxon>Peromyscus</taxon>
    </lineage>
</organism>
<dbReference type="Proteomes" id="UP000694547">
    <property type="component" value="Chromosome 18"/>
</dbReference>
<reference evidence="1 2" key="1">
    <citation type="submission" date="2018-10" db="EMBL/GenBank/DDBJ databases">
        <title>Improved assembly of the deer mouse Peromyscus maniculatus genome.</title>
        <authorList>
            <person name="Lassance J.-M."/>
            <person name="Hoekstra H.E."/>
        </authorList>
    </citation>
    <scope>NUCLEOTIDE SEQUENCE [LARGE SCALE GENOMIC DNA]</scope>
</reference>
<sequence>MQKSLCYLPIVSNVTLWERGASQTNSSPRGEKTPSPCSRFVTHMKNFSASHKMDRLNFLPFPGCVEGTHSPMTGKRPLYTHQNTVPKSPMNTVSFKEEIHGEACSSLSPSREMDKGGLVFTAKKGMQKPPSGPPKQAWTSPLLEKQAANKPLERSHSVNTISSEAAGRHIPCQNHLLGNSKGDSGPVLRPFTAIGLCRSTSQNSFSPQITYKTSLEPEQRNQVAASRSWTSTDSLSVRGSAIGRGLAAVTPEMTPKHPYTAKEHRLETVLDFRGRAAKEPLPMLVGSPTHLFSRKLMKACSSAAPRPPRRSLTACSQTLSRPVVNAHTDC</sequence>
<dbReference type="PANTHER" id="PTHR40708:SF1">
    <property type="entry name" value="RIKEN CDNA 1700113H08 GENE"/>
    <property type="match status" value="1"/>
</dbReference>
<accession>A0A8C8U3A5</accession>
<dbReference type="PANTHER" id="PTHR40708">
    <property type="entry name" value="RIKEN CDNA 1700113H08 GENE"/>
    <property type="match status" value="1"/>
</dbReference>
<keyword evidence="2" id="KW-1185">Reference proteome</keyword>
<evidence type="ECO:0000313" key="2">
    <source>
        <dbReference type="Proteomes" id="UP000694547"/>
    </source>
</evidence>
<evidence type="ECO:0000313" key="1">
    <source>
        <dbReference type="Ensembl" id="ENSPEMP00000024129.1"/>
    </source>
</evidence>
<reference evidence="1" key="3">
    <citation type="submission" date="2025-09" db="UniProtKB">
        <authorList>
            <consortium name="Ensembl"/>
        </authorList>
    </citation>
    <scope>IDENTIFICATION</scope>
</reference>
<reference evidence="1" key="2">
    <citation type="submission" date="2025-08" db="UniProtKB">
        <authorList>
            <consortium name="Ensembl"/>
        </authorList>
    </citation>
    <scope>IDENTIFICATION</scope>
</reference>
<proteinExistence type="predicted"/>
<protein>
    <submittedName>
        <fullName evidence="1">RIKEN cDNA 1700113H08 gene</fullName>
    </submittedName>
</protein>
<dbReference type="AlphaFoldDB" id="A0A8C8U3A5"/>
<dbReference type="Ensembl" id="ENSPEMT00000028511.2">
    <property type="protein sequence ID" value="ENSPEMP00000024129.1"/>
    <property type="gene ID" value="ENSPEMG00000020964.2"/>
</dbReference>
<dbReference type="Pfam" id="PF15380">
    <property type="entry name" value="DUF4607"/>
    <property type="match status" value="1"/>
</dbReference>
<dbReference type="GeneTree" id="ENSGT00390000015477"/>